<comment type="subcellular location">
    <subcellularLocation>
        <location evidence="1">Lysosome membrane</location>
    </subcellularLocation>
</comment>
<evidence type="ECO:0000256" key="1">
    <source>
        <dbReference type="ARBA" id="ARBA00004656"/>
    </source>
</evidence>
<evidence type="ECO:0000313" key="6">
    <source>
        <dbReference type="Proteomes" id="UP000287651"/>
    </source>
</evidence>
<name>A0A426ZHW9_ENSVE</name>
<organism evidence="5 6">
    <name type="scientific">Ensete ventricosum</name>
    <name type="common">Abyssinian banana</name>
    <name type="synonym">Musa ensete</name>
    <dbReference type="NCBI Taxonomy" id="4639"/>
    <lineage>
        <taxon>Eukaryota</taxon>
        <taxon>Viridiplantae</taxon>
        <taxon>Streptophyta</taxon>
        <taxon>Embryophyta</taxon>
        <taxon>Tracheophyta</taxon>
        <taxon>Spermatophyta</taxon>
        <taxon>Magnoliopsida</taxon>
        <taxon>Liliopsida</taxon>
        <taxon>Zingiberales</taxon>
        <taxon>Musaceae</taxon>
        <taxon>Ensete</taxon>
    </lineage>
</organism>
<keyword evidence="4" id="KW-0458">Lysosome</keyword>
<sequence>MYCPNRPVQGGTANLELDLNELIPLVQHRCINSSNFGTSISVPNGFERLFSPGDGEMHQQSFTVDGFFLIVKEGVAEMIKFLANEPSVGLFFVKQHAQTSMLYLGLKVCVSSSPPLLPPTLI</sequence>
<dbReference type="EMBL" id="AMZH03006557">
    <property type="protein sequence ID" value="RRT63541.1"/>
    <property type="molecule type" value="Genomic_DNA"/>
</dbReference>
<evidence type="ECO:0000256" key="4">
    <source>
        <dbReference type="ARBA" id="ARBA00023228"/>
    </source>
</evidence>
<keyword evidence="3" id="KW-0472">Membrane</keyword>
<proteinExistence type="inferred from homology"/>
<dbReference type="InterPro" id="IPR019320">
    <property type="entry name" value="BORCS8"/>
</dbReference>
<reference evidence="5 6" key="1">
    <citation type="journal article" date="2014" name="Agronomy (Basel)">
        <title>A Draft Genome Sequence for Ensete ventricosum, the Drought-Tolerant Tree Against Hunger.</title>
        <authorList>
            <person name="Harrison J."/>
            <person name="Moore K.A."/>
            <person name="Paszkiewicz K."/>
            <person name="Jones T."/>
            <person name="Grant M."/>
            <person name="Ambacheew D."/>
            <person name="Muzemil S."/>
            <person name="Studholme D.J."/>
        </authorList>
    </citation>
    <scope>NUCLEOTIDE SEQUENCE [LARGE SCALE GENOMIC DNA]</scope>
</reference>
<dbReference type="Proteomes" id="UP000287651">
    <property type="component" value="Unassembled WGS sequence"/>
</dbReference>
<accession>A0A426ZHW9</accession>
<evidence type="ECO:0000313" key="5">
    <source>
        <dbReference type="EMBL" id="RRT63541.1"/>
    </source>
</evidence>
<comment type="caution">
    <text evidence="5">The sequence shown here is derived from an EMBL/GenBank/DDBJ whole genome shotgun (WGS) entry which is preliminary data.</text>
</comment>
<gene>
    <name evidence="5" type="ORF">B296_00042623</name>
</gene>
<dbReference type="Pfam" id="PF10167">
    <property type="entry name" value="BORCS8"/>
    <property type="match status" value="1"/>
</dbReference>
<dbReference type="GO" id="GO:0005765">
    <property type="term" value="C:lysosomal membrane"/>
    <property type="evidence" value="ECO:0007669"/>
    <property type="project" value="UniProtKB-SubCell"/>
</dbReference>
<protein>
    <submittedName>
        <fullName evidence="5">Uncharacterized protein</fullName>
    </submittedName>
</protein>
<comment type="similarity">
    <text evidence="2">Belongs to the BORCS8 family.</text>
</comment>
<dbReference type="AlphaFoldDB" id="A0A426ZHW9"/>
<evidence type="ECO:0000256" key="2">
    <source>
        <dbReference type="ARBA" id="ARBA00010463"/>
    </source>
</evidence>
<dbReference type="PANTHER" id="PTHR21146:SF0">
    <property type="entry name" value="BLOC-1-RELATED COMPLEX SUBUNIT 8"/>
    <property type="match status" value="1"/>
</dbReference>
<evidence type="ECO:0000256" key="3">
    <source>
        <dbReference type="ARBA" id="ARBA00023136"/>
    </source>
</evidence>
<dbReference type="PANTHER" id="PTHR21146">
    <property type="entry name" value="MEF2B PROTEIN"/>
    <property type="match status" value="1"/>
</dbReference>